<organism evidence="9 10">
    <name type="scientific">Roseicella frigidaeris</name>
    <dbReference type="NCBI Taxonomy" id="2230885"/>
    <lineage>
        <taxon>Bacteria</taxon>
        <taxon>Pseudomonadati</taxon>
        <taxon>Pseudomonadota</taxon>
        <taxon>Alphaproteobacteria</taxon>
        <taxon>Acetobacterales</taxon>
        <taxon>Roseomonadaceae</taxon>
        <taxon>Roseicella</taxon>
    </lineage>
</organism>
<evidence type="ECO:0000259" key="8">
    <source>
        <dbReference type="PROSITE" id="PS50928"/>
    </source>
</evidence>
<evidence type="ECO:0000256" key="3">
    <source>
        <dbReference type="ARBA" id="ARBA00022475"/>
    </source>
</evidence>
<evidence type="ECO:0000313" key="10">
    <source>
        <dbReference type="Proteomes" id="UP000249065"/>
    </source>
</evidence>
<dbReference type="GO" id="GO:0071916">
    <property type="term" value="F:dipeptide transmembrane transporter activity"/>
    <property type="evidence" value="ECO:0007669"/>
    <property type="project" value="TreeGrafter"/>
</dbReference>
<dbReference type="GO" id="GO:0005886">
    <property type="term" value="C:plasma membrane"/>
    <property type="evidence" value="ECO:0007669"/>
    <property type="project" value="UniProtKB-SubCell"/>
</dbReference>
<feature type="transmembrane region" description="Helical" evidence="7">
    <location>
        <begin position="134"/>
        <end position="155"/>
    </location>
</feature>
<accession>A0A327MBD6</accession>
<name>A0A327MBD6_9PROT</name>
<sequence length="336" mass="36132">MPGFILRRALLVLPSLFGLLVVCFLLIRLIPADPAVALAGDNATPAQIEAIRRSYGLDQPLPVQFGRYLMDVARLDFGTSQFSGRAVAEDLAQRLPATLELTVAALLLGVGLGIPLGVLAAVHHNRWPDFLLRVVSVAGIAVAAFWLAIMLQMLFAMRLGWLPLRGQISAGVTPPAGPTGFLTLDCLLAGRLDLLADALRHLVLPAVTLSLGGLATITRFTRAGVLDTLQKDFVTYERAVGYPRGRLIWLYVLRNSVVATVTQIGLLFGGLMAGAVVVESIYDWPGIGSYTVQAILTADSKVMLAVTLLIGLIYAVVNILTDLVHALIDPRLRETR</sequence>
<keyword evidence="2 7" id="KW-0813">Transport</keyword>
<dbReference type="EMBL" id="QLIX01000003">
    <property type="protein sequence ID" value="RAI59795.1"/>
    <property type="molecule type" value="Genomic_DNA"/>
</dbReference>
<proteinExistence type="inferred from homology"/>
<dbReference type="InterPro" id="IPR045621">
    <property type="entry name" value="BPD_transp_1_N"/>
</dbReference>
<protein>
    <submittedName>
        <fullName evidence="9">ABC transporter permease</fullName>
    </submittedName>
</protein>
<feature type="transmembrane region" description="Helical" evidence="7">
    <location>
        <begin position="302"/>
        <end position="328"/>
    </location>
</feature>
<evidence type="ECO:0000256" key="5">
    <source>
        <dbReference type="ARBA" id="ARBA00022989"/>
    </source>
</evidence>
<dbReference type="InterPro" id="IPR000515">
    <property type="entry name" value="MetI-like"/>
</dbReference>
<keyword evidence="10" id="KW-1185">Reference proteome</keyword>
<dbReference type="PROSITE" id="PS50928">
    <property type="entry name" value="ABC_TM1"/>
    <property type="match status" value="1"/>
</dbReference>
<evidence type="ECO:0000313" key="9">
    <source>
        <dbReference type="EMBL" id="RAI59795.1"/>
    </source>
</evidence>
<evidence type="ECO:0000256" key="6">
    <source>
        <dbReference type="ARBA" id="ARBA00023136"/>
    </source>
</evidence>
<feature type="transmembrane region" description="Helical" evidence="7">
    <location>
        <begin position="202"/>
        <end position="221"/>
    </location>
</feature>
<reference evidence="10" key="1">
    <citation type="submission" date="2018-06" db="EMBL/GenBank/DDBJ databases">
        <authorList>
            <person name="Khan S.A."/>
        </authorList>
    </citation>
    <scope>NUCLEOTIDE SEQUENCE [LARGE SCALE GENOMIC DNA]</scope>
    <source>
        <strain evidence="10">DB-1506</strain>
    </source>
</reference>
<dbReference type="PANTHER" id="PTHR43163:SF6">
    <property type="entry name" value="DIPEPTIDE TRANSPORT SYSTEM PERMEASE PROTEIN DPPB-RELATED"/>
    <property type="match status" value="1"/>
</dbReference>
<dbReference type="PANTHER" id="PTHR43163">
    <property type="entry name" value="DIPEPTIDE TRANSPORT SYSTEM PERMEASE PROTEIN DPPB-RELATED"/>
    <property type="match status" value="1"/>
</dbReference>
<feature type="transmembrane region" description="Helical" evidence="7">
    <location>
        <begin position="256"/>
        <end position="282"/>
    </location>
</feature>
<dbReference type="CDD" id="cd06261">
    <property type="entry name" value="TM_PBP2"/>
    <property type="match status" value="1"/>
</dbReference>
<keyword evidence="4 7" id="KW-0812">Transmembrane</keyword>
<feature type="domain" description="ABC transmembrane type-1" evidence="8">
    <location>
        <begin position="95"/>
        <end position="321"/>
    </location>
</feature>
<keyword evidence="5 7" id="KW-1133">Transmembrane helix</keyword>
<keyword evidence="3" id="KW-1003">Cell membrane</keyword>
<comment type="caution">
    <text evidence="9">The sequence shown here is derived from an EMBL/GenBank/DDBJ whole genome shotgun (WGS) entry which is preliminary data.</text>
</comment>
<comment type="subcellular location">
    <subcellularLocation>
        <location evidence="1 7">Cell membrane</location>
        <topology evidence="1 7">Multi-pass membrane protein</topology>
    </subcellularLocation>
</comment>
<dbReference type="Proteomes" id="UP000249065">
    <property type="component" value="Unassembled WGS sequence"/>
</dbReference>
<evidence type="ECO:0000256" key="2">
    <source>
        <dbReference type="ARBA" id="ARBA00022448"/>
    </source>
</evidence>
<dbReference type="Pfam" id="PF00528">
    <property type="entry name" value="BPD_transp_1"/>
    <property type="match status" value="1"/>
</dbReference>
<dbReference type="RefSeq" id="WP_111468825.1">
    <property type="nucleotide sequence ID" value="NZ_QLIX01000003.1"/>
</dbReference>
<dbReference type="OrthoDB" id="7834831at2"/>
<dbReference type="AlphaFoldDB" id="A0A327MBD6"/>
<evidence type="ECO:0000256" key="4">
    <source>
        <dbReference type="ARBA" id="ARBA00022692"/>
    </source>
</evidence>
<evidence type="ECO:0000256" key="7">
    <source>
        <dbReference type="RuleBase" id="RU363032"/>
    </source>
</evidence>
<keyword evidence="6 7" id="KW-0472">Membrane</keyword>
<dbReference type="Pfam" id="PF19300">
    <property type="entry name" value="BPD_transp_1_N"/>
    <property type="match status" value="1"/>
</dbReference>
<gene>
    <name evidence="9" type="ORF">DOO78_05935</name>
</gene>
<dbReference type="SUPFAM" id="SSF161098">
    <property type="entry name" value="MetI-like"/>
    <property type="match status" value="1"/>
</dbReference>
<dbReference type="InterPro" id="IPR035906">
    <property type="entry name" value="MetI-like_sf"/>
</dbReference>
<evidence type="ECO:0000256" key="1">
    <source>
        <dbReference type="ARBA" id="ARBA00004651"/>
    </source>
</evidence>
<comment type="similarity">
    <text evidence="7">Belongs to the binding-protein-dependent transport system permease family.</text>
</comment>
<dbReference type="Gene3D" id="1.10.3720.10">
    <property type="entry name" value="MetI-like"/>
    <property type="match status" value="1"/>
</dbReference>
<feature type="transmembrane region" description="Helical" evidence="7">
    <location>
        <begin position="101"/>
        <end position="122"/>
    </location>
</feature>